<dbReference type="Proteomes" id="UP000236161">
    <property type="component" value="Unassembled WGS sequence"/>
</dbReference>
<sequence length="52" mass="5982">MLASRWVRKLRRCKEADAWDPCSRSTTDRPRSYVKVSSGSMSVGTRKMVNYA</sequence>
<organism evidence="1 2">
    <name type="scientific">Apostasia shenzhenica</name>
    <dbReference type="NCBI Taxonomy" id="1088818"/>
    <lineage>
        <taxon>Eukaryota</taxon>
        <taxon>Viridiplantae</taxon>
        <taxon>Streptophyta</taxon>
        <taxon>Embryophyta</taxon>
        <taxon>Tracheophyta</taxon>
        <taxon>Spermatophyta</taxon>
        <taxon>Magnoliopsida</taxon>
        <taxon>Liliopsida</taxon>
        <taxon>Asparagales</taxon>
        <taxon>Orchidaceae</taxon>
        <taxon>Apostasioideae</taxon>
        <taxon>Apostasia</taxon>
    </lineage>
</organism>
<name>A0A2H9ZR43_9ASPA</name>
<dbReference type="EMBL" id="KZ454807">
    <property type="protein sequence ID" value="PKA45756.1"/>
    <property type="molecule type" value="Genomic_DNA"/>
</dbReference>
<reference evidence="1 2" key="1">
    <citation type="journal article" date="2017" name="Nature">
        <title>The Apostasia genome and the evolution of orchids.</title>
        <authorList>
            <person name="Zhang G.Q."/>
            <person name="Liu K.W."/>
            <person name="Li Z."/>
            <person name="Lohaus R."/>
            <person name="Hsiao Y.Y."/>
            <person name="Niu S.C."/>
            <person name="Wang J.Y."/>
            <person name="Lin Y.C."/>
            <person name="Xu Q."/>
            <person name="Chen L.J."/>
            <person name="Yoshida K."/>
            <person name="Fujiwara S."/>
            <person name="Wang Z.W."/>
            <person name="Zhang Y.Q."/>
            <person name="Mitsuda N."/>
            <person name="Wang M."/>
            <person name="Liu G.H."/>
            <person name="Pecoraro L."/>
            <person name="Huang H.X."/>
            <person name="Xiao X.J."/>
            <person name="Lin M."/>
            <person name="Wu X.Y."/>
            <person name="Wu W.L."/>
            <person name="Chen Y.Y."/>
            <person name="Chang S.B."/>
            <person name="Sakamoto S."/>
            <person name="Ohme-Takagi M."/>
            <person name="Yagi M."/>
            <person name="Zeng S.J."/>
            <person name="Shen C.Y."/>
            <person name="Yeh C.M."/>
            <person name="Luo Y.B."/>
            <person name="Tsai W.C."/>
            <person name="Van de Peer Y."/>
            <person name="Liu Z.J."/>
        </authorList>
    </citation>
    <scope>NUCLEOTIDE SEQUENCE [LARGE SCALE GENOMIC DNA]</scope>
    <source>
        <strain evidence="2">cv. Shenzhen</strain>
        <tissue evidence="1">Stem</tissue>
    </source>
</reference>
<gene>
    <name evidence="1" type="ORF">AXF42_Ash021711</name>
</gene>
<proteinExistence type="predicted"/>
<keyword evidence="2" id="KW-1185">Reference proteome</keyword>
<accession>A0A2H9ZR43</accession>
<evidence type="ECO:0000313" key="1">
    <source>
        <dbReference type="EMBL" id="PKA45756.1"/>
    </source>
</evidence>
<dbReference type="AlphaFoldDB" id="A0A2H9ZR43"/>
<evidence type="ECO:0000313" key="2">
    <source>
        <dbReference type="Proteomes" id="UP000236161"/>
    </source>
</evidence>
<dbReference type="OrthoDB" id="1434192at2759"/>
<protein>
    <submittedName>
        <fullName evidence="1">Uncharacterized protein</fullName>
    </submittedName>
</protein>